<keyword evidence="5" id="KW-0012">Acyltransferase</keyword>
<evidence type="ECO:0008006" key="11">
    <source>
        <dbReference type="Google" id="ProtNLM"/>
    </source>
</evidence>
<dbReference type="InterPro" id="IPR016036">
    <property type="entry name" value="Malonyl_transacylase_ACP-bd"/>
</dbReference>
<evidence type="ECO:0000256" key="6">
    <source>
        <dbReference type="SAM" id="MobiDB-lite"/>
    </source>
</evidence>
<feature type="domain" description="Ketosynthase family 3 (KS3)" evidence="8">
    <location>
        <begin position="13"/>
        <end position="470"/>
    </location>
</feature>
<evidence type="ECO:0000256" key="3">
    <source>
        <dbReference type="ARBA" id="ARBA00022679"/>
    </source>
</evidence>
<evidence type="ECO:0000256" key="2">
    <source>
        <dbReference type="ARBA" id="ARBA00022553"/>
    </source>
</evidence>
<feature type="domain" description="Carrier" evidence="7">
    <location>
        <begin position="1301"/>
        <end position="1381"/>
    </location>
</feature>
<feature type="compositionally biased region" description="Pro residues" evidence="6">
    <location>
        <begin position="971"/>
        <end position="980"/>
    </location>
</feature>
<dbReference type="Pfam" id="PF00550">
    <property type="entry name" value="PP-binding"/>
    <property type="match status" value="2"/>
</dbReference>
<gene>
    <name evidence="9" type="ORF">GCM10019016_011830</name>
</gene>
<dbReference type="InterPro" id="IPR009081">
    <property type="entry name" value="PP-bd_ACP"/>
</dbReference>
<keyword evidence="4" id="KW-0045">Antibiotic biosynthesis</keyword>
<dbReference type="SUPFAM" id="SSF47336">
    <property type="entry name" value="ACP-like"/>
    <property type="match status" value="2"/>
</dbReference>
<dbReference type="SMART" id="SM00825">
    <property type="entry name" value="PKS_KS"/>
    <property type="match status" value="1"/>
</dbReference>
<dbReference type="PROSITE" id="PS00606">
    <property type="entry name" value="KS3_1"/>
    <property type="match status" value="1"/>
</dbReference>
<dbReference type="SMART" id="SM00827">
    <property type="entry name" value="PKS_AT"/>
    <property type="match status" value="1"/>
</dbReference>
<feature type="compositionally biased region" description="Low complexity" evidence="6">
    <location>
        <begin position="955"/>
        <end position="970"/>
    </location>
</feature>
<dbReference type="CDD" id="cd00833">
    <property type="entry name" value="PKS"/>
    <property type="match status" value="1"/>
</dbReference>
<dbReference type="SUPFAM" id="SSF53901">
    <property type="entry name" value="Thiolase-like"/>
    <property type="match status" value="1"/>
</dbReference>
<dbReference type="InterPro" id="IPR020841">
    <property type="entry name" value="PKS_Beta-ketoAc_synthase_dom"/>
</dbReference>
<dbReference type="Pfam" id="PF02801">
    <property type="entry name" value="Ketoacyl-synt_C"/>
    <property type="match status" value="1"/>
</dbReference>
<dbReference type="InterPro" id="IPR016039">
    <property type="entry name" value="Thiolase-like"/>
</dbReference>
<evidence type="ECO:0000259" key="8">
    <source>
        <dbReference type="PROSITE" id="PS52004"/>
    </source>
</evidence>
<keyword evidence="1" id="KW-0596">Phosphopantetheine</keyword>
<dbReference type="InterPro" id="IPR014031">
    <property type="entry name" value="Ketoacyl_synth_C"/>
</dbReference>
<evidence type="ECO:0000256" key="1">
    <source>
        <dbReference type="ARBA" id="ARBA00022450"/>
    </source>
</evidence>
<evidence type="ECO:0000256" key="4">
    <source>
        <dbReference type="ARBA" id="ARBA00023194"/>
    </source>
</evidence>
<dbReference type="Gene3D" id="3.40.366.10">
    <property type="entry name" value="Malonyl-Coenzyme A Acyl Carrier Protein, domain 2"/>
    <property type="match status" value="1"/>
</dbReference>
<dbReference type="InterPro" id="IPR014030">
    <property type="entry name" value="Ketoacyl_synth_N"/>
</dbReference>
<evidence type="ECO:0000313" key="9">
    <source>
        <dbReference type="EMBL" id="GAA3494084.1"/>
    </source>
</evidence>
<dbReference type="Gene3D" id="1.10.1200.10">
    <property type="entry name" value="ACP-like"/>
    <property type="match status" value="2"/>
</dbReference>
<dbReference type="Pfam" id="PF00109">
    <property type="entry name" value="ketoacyl-synt"/>
    <property type="match status" value="1"/>
</dbReference>
<dbReference type="InterPro" id="IPR004432">
    <property type="entry name" value="Omega_3_polyunsat_FA_synth"/>
</dbReference>
<comment type="caution">
    <text evidence="9">The sequence shown here is derived from an EMBL/GenBank/DDBJ whole genome shotgun (WGS) entry which is preliminary data.</text>
</comment>
<keyword evidence="10" id="KW-1185">Reference proteome</keyword>
<reference evidence="10" key="1">
    <citation type="journal article" date="2019" name="Int. J. Syst. Evol. Microbiol.">
        <title>The Global Catalogue of Microorganisms (GCM) 10K type strain sequencing project: providing services to taxonomists for standard genome sequencing and annotation.</title>
        <authorList>
            <consortium name="The Broad Institute Genomics Platform"/>
            <consortium name="The Broad Institute Genome Sequencing Center for Infectious Disease"/>
            <person name="Wu L."/>
            <person name="Ma J."/>
        </authorList>
    </citation>
    <scope>NUCLEOTIDE SEQUENCE [LARGE SCALE GENOMIC DNA]</scope>
    <source>
        <strain evidence="10">JCM 4816</strain>
    </source>
</reference>
<dbReference type="PROSITE" id="PS52004">
    <property type="entry name" value="KS3_2"/>
    <property type="match status" value="1"/>
</dbReference>
<feature type="domain" description="Carrier" evidence="7">
    <location>
        <begin position="1202"/>
        <end position="1282"/>
    </location>
</feature>
<dbReference type="PANTHER" id="PTHR43074:SF1">
    <property type="entry name" value="BETA-KETOACYL SYNTHASE FAMILY PROTEIN-RELATED"/>
    <property type="match status" value="1"/>
</dbReference>
<dbReference type="Gene3D" id="3.40.47.10">
    <property type="match status" value="1"/>
</dbReference>
<dbReference type="PROSITE" id="PS50075">
    <property type="entry name" value="CARRIER"/>
    <property type="match status" value="2"/>
</dbReference>
<dbReference type="InterPro" id="IPR014043">
    <property type="entry name" value="Acyl_transferase_dom"/>
</dbReference>
<dbReference type="SUPFAM" id="SSF55048">
    <property type="entry name" value="Probable ACP-binding domain of malonyl-CoA ACP transacylase"/>
    <property type="match status" value="1"/>
</dbReference>
<dbReference type="PANTHER" id="PTHR43074">
    <property type="entry name" value="OMEGA-3 POLYUNSATURATED FATTY ACID SYNTHASE PFAB-RELATED"/>
    <property type="match status" value="1"/>
</dbReference>
<feature type="region of interest" description="Disordered" evidence="6">
    <location>
        <begin position="955"/>
        <end position="980"/>
    </location>
</feature>
<accession>A0ABP6TFU4</accession>
<name>A0ABP6TFU4_9ACTN</name>
<dbReference type="InterPro" id="IPR016035">
    <property type="entry name" value="Acyl_Trfase/lysoPLipase"/>
</dbReference>
<dbReference type="Pfam" id="PF00698">
    <property type="entry name" value="Acyl_transf_1"/>
    <property type="match status" value="1"/>
</dbReference>
<dbReference type="RefSeq" id="WP_345574170.1">
    <property type="nucleotide sequence ID" value="NZ_BAAAXF010000014.1"/>
</dbReference>
<keyword evidence="2" id="KW-0597">Phosphoprotein</keyword>
<sequence>MVQHSTTSRRLADTPIAIIGLGALYPRSGDLGEFWNNVVDGTDCIEEVPETHWKISDYYDPDPAAPDKTYARHGGFVPTVPFNPLEFGLPPNTLEVTDVLQLLSLTVAKQTLRDAGATGSGWYDPSRTGVVLGITGANSLTQPLATRLQTPVLKEVVRSCGLSERDAEEIADKFTKAFAPWEENSFPGMLGNVVAGRIANRFDLGGTNCTVDAACASSLAAVRMAVSELVSGRADLMLTGGCDAENTILMYLCFSKTPAFSRSGRIRPFDEDSDGTLIGEGIGMLALKRLEDAERDGDRIYAVLKGVGSSSDGRFKSIYAPRREGQVVALQRAYEDAGFGPEQVGLVECHGTGTSVGDLTELTALRDVFGAATDERQFAAVGSVKSQIGHTKAAAGAASLIKVSLALHERTLPPTINVERPREAVDFPNSPFYLTTTAKPWIADPARERRRAAVSSFGFGGTNFHCVLEEHDPGDAAERRVLGPAARVHVWHAAGPEDLLELLESREPGQDPGEPVPAGHARLALVARDDEEAAALRRAAAERLRKDPQVSGFSLPRGAFYRRAAPADGGKVAALFAGQGSQYVGMGARAALAVPPVAAAFDAAARHFAGEQPLGRVVFAPTAFDDETRERHEAELRRTDYAQPAIGALAAGQYRYLAGLGFAPDGVLGHSYGELTALWAAGSLGDEDFFRLSRARGAAMAARPEGAEDPGTMASVKAGLDRVTELLAGHDDVVVCNVNAPEQIVVGGGTEAVRAFVAACAEAGVTARELPVAAAFHTRYVAHAVERFGAAVASARVRAPKVPVFADTPGASYGKRIAANREVLVGQLAAPVHFAPRVNEMYDAGYRVFVEFGPRSVLSGLVRATLAGRDDVVVLSADAGPGGDGDRALKQLAAHLLVLGLPLTRVNRHLADIEPATPAEGMTIPLNGVNHVPEARREAYRQALENGYTVASAAGADAPAPDAAPSGAPAAPLPAAPAPAPVPAAAAQAAAAQYPAAPHVPPGGQPMPFTTGYVTTGMVAGEHLSMHREYLDGQLRVADRLSGVLLEETGRGGPSENVVAGITAVTQHSLAIGQSHVQASEVLRSLAQMESGVAVADGRTAADGPAGFVPANGNGNGHAYALANGNGYPAGANGNGYALAGGNGHAAYAEAAPSYDAYAPALAPAAAPAPAPVAPEPAVVPAAPEPAAAPAASTPVPAPAATSVDEVRRVLLESVAAKTGYPADMLETGMDIEADLGIDSIKRVEIMGTLRDRFPGSADAAPEQLAELRTLDDIITFITDATGATAQPQATSGPAGTPAAVSADGVRKVLLESVAAKTGYPADMLETGMDIEADLGIDSIKRVEIMGTLRDRFPGSADAAPEQLAELRTLDDIITFITDAAGATAQPEVVAAPKA</sequence>
<dbReference type="InterPro" id="IPR036736">
    <property type="entry name" value="ACP-like_sf"/>
</dbReference>
<dbReference type="NCBIfam" id="TIGR02813">
    <property type="entry name" value="omega_3_PfaA"/>
    <property type="match status" value="1"/>
</dbReference>
<dbReference type="InterPro" id="IPR018201">
    <property type="entry name" value="Ketoacyl_synth_AS"/>
</dbReference>
<evidence type="ECO:0000256" key="5">
    <source>
        <dbReference type="ARBA" id="ARBA00023315"/>
    </source>
</evidence>
<evidence type="ECO:0000259" key="7">
    <source>
        <dbReference type="PROSITE" id="PS50075"/>
    </source>
</evidence>
<dbReference type="Proteomes" id="UP001501455">
    <property type="component" value="Unassembled WGS sequence"/>
</dbReference>
<dbReference type="EMBL" id="BAAAXF010000014">
    <property type="protein sequence ID" value="GAA3494084.1"/>
    <property type="molecule type" value="Genomic_DNA"/>
</dbReference>
<proteinExistence type="predicted"/>
<keyword evidence="3" id="KW-0808">Transferase</keyword>
<dbReference type="InterPro" id="IPR052568">
    <property type="entry name" value="PKS-FAS_Synthase"/>
</dbReference>
<dbReference type="InterPro" id="IPR001227">
    <property type="entry name" value="Ac_transferase_dom_sf"/>
</dbReference>
<dbReference type="SUPFAM" id="SSF52151">
    <property type="entry name" value="FabD/lysophospholipase-like"/>
    <property type="match status" value="1"/>
</dbReference>
<organism evidence="9 10">
    <name type="scientific">Streptomyces prasinosporus</name>
    <dbReference type="NCBI Taxonomy" id="68256"/>
    <lineage>
        <taxon>Bacteria</taxon>
        <taxon>Bacillati</taxon>
        <taxon>Actinomycetota</taxon>
        <taxon>Actinomycetes</taxon>
        <taxon>Kitasatosporales</taxon>
        <taxon>Streptomycetaceae</taxon>
        <taxon>Streptomyces</taxon>
        <taxon>Streptomyces albogriseolus group</taxon>
    </lineage>
</organism>
<protein>
    <recommendedName>
        <fullName evidence="11">Acyltransferase domain-containing protein</fullName>
    </recommendedName>
</protein>
<evidence type="ECO:0000313" key="10">
    <source>
        <dbReference type="Proteomes" id="UP001501455"/>
    </source>
</evidence>